<evidence type="ECO:0000313" key="9">
    <source>
        <dbReference type="Proteomes" id="UP001177160"/>
    </source>
</evidence>
<evidence type="ECO:0000259" key="6">
    <source>
        <dbReference type="Pfam" id="PF05175"/>
    </source>
</evidence>
<comment type="similarity">
    <text evidence="5">Belongs to the protein N5-glutamine methyltransferase family. PrmC subfamily.</text>
</comment>
<protein>
    <recommendedName>
        <fullName evidence="5">Release factor glutamine methyltransferase</fullName>
        <shortName evidence="5">RF MTase</shortName>
        <ecNumber evidence="5">2.1.1.297</ecNumber>
    </recommendedName>
    <alternativeName>
        <fullName evidence="5">N5-glutamine methyltransferase PrmC</fullName>
    </alternativeName>
    <alternativeName>
        <fullName evidence="5">Protein-(glutamine-N5) MTase PrmC</fullName>
    </alternativeName>
    <alternativeName>
        <fullName evidence="5">Protein-glutamine N-methyltransferase PrmC</fullName>
    </alternativeName>
</protein>
<dbReference type="GO" id="GO:0102559">
    <property type="term" value="F:peptide chain release factor N(5)-glutamine methyltransferase activity"/>
    <property type="evidence" value="ECO:0007669"/>
    <property type="project" value="UniProtKB-EC"/>
</dbReference>
<dbReference type="Pfam" id="PF05175">
    <property type="entry name" value="MTS"/>
    <property type="match status" value="1"/>
</dbReference>
<dbReference type="InterPro" id="IPR007848">
    <property type="entry name" value="Small_mtfrase_dom"/>
</dbReference>
<reference evidence="8" key="1">
    <citation type="submission" date="2022-09" db="EMBL/GenBank/DDBJ databases">
        <title>Novel Mycoplasma species identified in domestic and wild animals.</title>
        <authorList>
            <person name="Volokhov D.V."/>
            <person name="Furtak V.A."/>
            <person name="Zagorodnyaya T.A."/>
        </authorList>
    </citation>
    <scope>NUCLEOTIDE SEQUENCE</scope>
    <source>
        <strain evidence="8">Oakley</strain>
    </source>
</reference>
<comment type="function">
    <text evidence="5">Methylates the class 1 translation termination release factors RF1/PrfA and RF2/PrfB on the glutamine residue of the universally conserved GGQ motif.</text>
</comment>
<dbReference type="InterPro" id="IPR004556">
    <property type="entry name" value="HemK-like"/>
</dbReference>
<feature type="binding site" evidence="5">
    <location>
        <begin position="121"/>
        <end position="125"/>
    </location>
    <ligand>
        <name>S-adenosyl-L-methionine</name>
        <dbReference type="ChEBI" id="CHEBI:59789"/>
    </ligand>
</feature>
<keyword evidence="9" id="KW-1185">Reference proteome</keyword>
<dbReference type="RefSeq" id="WP_263607829.1">
    <property type="nucleotide sequence ID" value="NZ_JAOVQM010000002.1"/>
</dbReference>
<feature type="binding site" evidence="5">
    <location>
        <begin position="186"/>
        <end position="189"/>
    </location>
    <ligand>
        <name>substrate</name>
    </ligand>
</feature>
<evidence type="ECO:0000256" key="5">
    <source>
        <dbReference type="HAMAP-Rule" id="MF_02126"/>
    </source>
</evidence>
<dbReference type="GO" id="GO:0032259">
    <property type="term" value="P:methylation"/>
    <property type="evidence" value="ECO:0007669"/>
    <property type="project" value="UniProtKB-KW"/>
</dbReference>
<keyword evidence="3 5" id="KW-0949">S-adenosyl-L-methionine</keyword>
<comment type="caution">
    <text evidence="5">Lacks conserved residue(s) required for the propagation of feature annotation.</text>
</comment>
<dbReference type="NCBIfam" id="TIGR03534">
    <property type="entry name" value="RF_mod_PrmC"/>
    <property type="match status" value="1"/>
</dbReference>
<dbReference type="Pfam" id="PF17827">
    <property type="entry name" value="PrmC_N"/>
    <property type="match status" value="1"/>
</dbReference>
<keyword evidence="1 5" id="KW-0489">Methyltransferase</keyword>
<feature type="binding site" evidence="5">
    <location>
        <position position="144"/>
    </location>
    <ligand>
        <name>S-adenosyl-L-methionine</name>
        <dbReference type="ChEBI" id="CHEBI:59789"/>
    </ligand>
</feature>
<gene>
    <name evidence="5 8" type="primary">prmC</name>
    <name evidence="8" type="ORF">N7548_02510</name>
</gene>
<evidence type="ECO:0000259" key="7">
    <source>
        <dbReference type="Pfam" id="PF17827"/>
    </source>
</evidence>
<dbReference type="InterPro" id="IPR029063">
    <property type="entry name" value="SAM-dependent_MTases_sf"/>
</dbReference>
<dbReference type="Proteomes" id="UP001177160">
    <property type="component" value="Unassembled WGS sequence"/>
</dbReference>
<evidence type="ECO:0000256" key="1">
    <source>
        <dbReference type="ARBA" id="ARBA00022603"/>
    </source>
</evidence>
<dbReference type="NCBIfam" id="TIGR00536">
    <property type="entry name" value="hemK_fam"/>
    <property type="match status" value="1"/>
</dbReference>
<comment type="caution">
    <text evidence="8">The sequence shown here is derived from an EMBL/GenBank/DDBJ whole genome shotgun (WGS) entry which is preliminary data.</text>
</comment>
<evidence type="ECO:0000313" key="8">
    <source>
        <dbReference type="EMBL" id="MCV2231690.1"/>
    </source>
</evidence>
<evidence type="ECO:0000256" key="3">
    <source>
        <dbReference type="ARBA" id="ARBA00022691"/>
    </source>
</evidence>
<feature type="domain" description="Release factor glutamine methyltransferase N-terminal" evidence="7">
    <location>
        <begin position="6"/>
        <end position="73"/>
    </location>
</feature>
<name>A0ABT2Y6S3_9MOLU</name>
<dbReference type="Gene3D" id="1.10.8.10">
    <property type="entry name" value="DNA helicase RuvA subunit, C-terminal domain"/>
    <property type="match status" value="1"/>
</dbReference>
<dbReference type="SUPFAM" id="SSF53335">
    <property type="entry name" value="S-adenosyl-L-methionine-dependent methyltransferases"/>
    <property type="match status" value="1"/>
</dbReference>
<feature type="binding site" evidence="5">
    <location>
        <position position="186"/>
    </location>
    <ligand>
        <name>S-adenosyl-L-methionine</name>
        <dbReference type="ChEBI" id="CHEBI:59789"/>
    </ligand>
</feature>
<evidence type="ECO:0000256" key="2">
    <source>
        <dbReference type="ARBA" id="ARBA00022679"/>
    </source>
</evidence>
<comment type="catalytic activity">
    <reaction evidence="4 5">
        <text>L-glutaminyl-[peptide chain release factor] + S-adenosyl-L-methionine = N(5)-methyl-L-glutaminyl-[peptide chain release factor] + S-adenosyl-L-homocysteine + H(+)</text>
        <dbReference type="Rhea" id="RHEA:42896"/>
        <dbReference type="Rhea" id="RHEA-COMP:10271"/>
        <dbReference type="Rhea" id="RHEA-COMP:10272"/>
        <dbReference type="ChEBI" id="CHEBI:15378"/>
        <dbReference type="ChEBI" id="CHEBI:30011"/>
        <dbReference type="ChEBI" id="CHEBI:57856"/>
        <dbReference type="ChEBI" id="CHEBI:59789"/>
        <dbReference type="ChEBI" id="CHEBI:61891"/>
        <dbReference type="EC" id="2.1.1.297"/>
    </reaction>
</comment>
<dbReference type="InterPro" id="IPR019874">
    <property type="entry name" value="RF_methyltr_PrmC"/>
</dbReference>
<dbReference type="InterPro" id="IPR050320">
    <property type="entry name" value="N5-glutamine_MTase"/>
</dbReference>
<sequence length="279" mass="31872">MTYKSLLKKAEKRIEETDLETEAAKWLLMHVSNLTPSAFYLAFDHEVDPTVESEFWSGIERYLSYVPIQHIIGYQTFYGYDFIVNEDVLIPRRETEELVEQVLYYYDDHFKGQTIDICDIGTGSGCIAITLAKEEPNLNVVAADISSKALEVARKNNEKLGANVQFFEGDLLSPLKGRIFDIIVSNPPYIPNQEDVAKIVKTHEPNIALFGGDTGMIFYERILKDAKNYLKKPGLIAFEHAFDKRQALFDLAKHYYPTANIIQMKDLSGKDRMTLIEVN</sequence>
<proteinExistence type="inferred from homology"/>
<dbReference type="PROSITE" id="PS00092">
    <property type="entry name" value="N6_MTASE"/>
    <property type="match status" value="1"/>
</dbReference>
<dbReference type="PANTHER" id="PTHR18895:SF74">
    <property type="entry name" value="MTRF1L RELEASE FACTOR GLUTAMINE METHYLTRANSFERASE"/>
    <property type="match status" value="1"/>
</dbReference>
<dbReference type="EMBL" id="JAOVQM010000002">
    <property type="protein sequence ID" value="MCV2231690.1"/>
    <property type="molecule type" value="Genomic_DNA"/>
</dbReference>
<accession>A0ABT2Y6S3</accession>
<dbReference type="HAMAP" id="MF_02126">
    <property type="entry name" value="RF_methyltr_PrmC"/>
    <property type="match status" value="1"/>
</dbReference>
<dbReference type="Gene3D" id="3.40.50.150">
    <property type="entry name" value="Vaccinia Virus protein VP39"/>
    <property type="match status" value="1"/>
</dbReference>
<organism evidence="8 9">
    <name type="scientific">Paracholeplasma manati</name>
    <dbReference type="NCBI Taxonomy" id="591373"/>
    <lineage>
        <taxon>Bacteria</taxon>
        <taxon>Bacillati</taxon>
        <taxon>Mycoplasmatota</taxon>
        <taxon>Mollicutes</taxon>
        <taxon>Acholeplasmatales</taxon>
        <taxon>Acholeplasmataceae</taxon>
        <taxon>Paracholeplasma</taxon>
    </lineage>
</organism>
<dbReference type="InterPro" id="IPR002052">
    <property type="entry name" value="DNA_methylase_N6_adenine_CS"/>
</dbReference>
<dbReference type="EC" id="2.1.1.297" evidence="5"/>
<feature type="domain" description="Methyltransferase small" evidence="6">
    <location>
        <begin position="116"/>
        <end position="200"/>
    </location>
</feature>
<dbReference type="CDD" id="cd02440">
    <property type="entry name" value="AdoMet_MTases"/>
    <property type="match status" value="1"/>
</dbReference>
<dbReference type="PANTHER" id="PTHR18895">
    <property type="entry name" value="HEMK METHYLTRANSFERASE"/>
    <property type="match status" value="1"/>
</dbReference>
<dbReference type="InterPro" id="IPR040758">
    <property type="entry name" value="PrmC_N"/>
</dbReference>
<keyword evidence="2 5" id="KW-0808">Transferase</keyword>
<evidence type="ECO:0000256" key="4">
    <source>
        <dbReference type="ARBA" id="ARBA00048391"/>
    </source>
</evidence>